<name>A0AAD2GUK2_9AGAR</name>
<sequence length="343" mass="38525">MRRRRQQQQHPRHYARSHAPPALSHGQFRLAYQTSPTTTLRVAVKVPATATAAASHILLLAFAFVTRSDCLKIRNIPDEFEELQTSETSPYSRWDAKEFRQTPVAIVGAHEYILSENIGILGDLAAGRKQTFGTLFARSLAWIGGKLHYGHPDFLNVIYMTTRGGVSKAQKGLHLNKDIYAEKNVFGWGGRIRHTEYFQCGNGRDLEFGTILDCQRNIGTGMGEQMLSREYDYFGTPLAIDRLLTLYYGRPGFHINNMLAILSVQVFIVTLVFVATLTSSITIWKYTSSGQFISGHAGCYNLANVSSWIHRSIISIFFVFIRGFYFFCADLPGGLPLCIWAAP</sequence>
<dbReference type="PANTHER" id="PTHR12741:SF48">
    <property type="entry name" value="1,3-BETA-GLUCAN SYNTHASE COMPONENT FKS1-RELATED"/>
    <property type="match status" value="1"/>
</dbReference>
<keyword evidence="5" id="KW-1185">Reference proteome</keyword>
<reference evidence="4" key="1">
    <citation type="submission" date="2023-11" db="EMBL/GenBank/DDBJ databases">
        <authorList>
            <person name="De Vega J J."/>
            <person name="De Vega J J."/>
        </authorList>
    </citation>
    <scope>NUCLEOTIDE SEQUENCE</scope>
</reference>
<dbReference type="InterPro" id="IPR003440">
    <property type="entry name" value="Glyco_trans_48_dom"/>
</dbReference>
<organism evidence="4 5">
    <name type="scientific">Mycena citricolor</name>
    <dbReference type="NCBI Taxonomy" id="2018698"/>
    <lineage>
        <taxon>Eukaryota</taxon>
        <taxon>Fungi</taxon>
        <taxon>Dikarya</taxon>
        <taxon>Basidiomycota</taxon>
        <taxon>Agaricomycotina</taxon>
        <taxon>Agaricomycetes</taxon>
        <taxon>Agaricomycetidae</taxon>
        <taxon>Agaricales</taxon>
        <taxon>Marasmiineae</taxon>
        <taxon>Mycenaceae</taxon>
        <taxon>Mycena</taxon>
    </lineage>
</organism>
<evidence type="ECO:0000256" key="2">
    <source>
        <dbReference type="SAM" id="Phobius"/>
    </source>
</evidence>
<dbReference type="GO" id="GO:0006075">
    <property type="term" value="P:(1-&gt;3)-beta-D-glucan biosynthetic process"/>
    <property type="evidence" value="ECO:0007669"/>
    <property type="project" value="InterPro"/>
</dbReference>
<feature type="transmembrane region" description="Helical" evidence="2">
    <location>
        <begin position="259"/>
        <end position="284"/>
    </location>
</feature>
<gene>
    <name evidence="4" type="ORF">MYCIT1_LOCUS2918</name>
</gene>
<evidence type="ECO:0000313" key="5">
    <source>
        <dbReference type="Proteomes" id="UP001295794"/>
    </source>
</evidence>
<feature type="transmembrane region" description="Helical" evidence="2">
    <location>
        <begin position="308"/>
        <end position="327"/>
    </location>
</feature>
<evidence type="ECO:0000256" key="1">
    <source>
        <dbReference type="SAM" id="MobiDB-lite"/>
    </source>
</evidence>
<evidence type="ECO:0000313" key="4">
    <source>
        <dbReference type="EMBL" id="CAK5263460.1"/>
    </source>
</evidence>
<keyword evidence="2" id="KW-0812">Transmembrane</keyword>
<dbReference type="PANTHER" id="PTHR12741">
    <property type="entry name" value="LYST-INTERACTING PROTEIN LIP5 DOPAMINE RESPONSIVE PROTEIN DRG-1"/>
    <property type="match status" value="1"/>
</dbReference>
<evidence type="ECO:0000259" key="3">
    <source>
        <dbReference type="Pfam" id="PF02364"/>
    </source>
</evidence>
<keyword evidence="2" id="KW-1133">Transmembrane helix</keyword>
<dbReference type="Pfam" id="PF02364">
    <property type="entry name" value="Glucan_synthase"/>
    <property type="match status" value="1"/>
</dbReference>
<dbReference type="GO" id="GO:0000148">
    <property type="term" value="C:1,3-beta-D-glucan synthase complex"/>
    <property type="evidence" value="ECO:0007669"/>
    <property type="project" value="InterPro"/>
</dbReference>
<dbReference type="GO" id="GO:0051278">
    <property type="term" value="P:fungal-type cell wall polysaccharide biosynthetic process"/>
    <property type="evidence" value="ECO:0007669"/>
    <property type="project" value="TreeGrafter"/>
</dbReference>
<protein>
    <recommendedName>
        <fullName evidence="3">Glycosyl transferase 48 domain-containing protein</fullName>
    </recommendedName>
</protein>
<keyword evidence="2" id="KW-0472">Membrane</keyword>
<feature type="compositionally biased region" description="Basic residues" evidence="1">
    <location>
        <begin position="1"/>
        <end position="16"/>
    </location>
</feature>
<accession>A0AAD2GUK2</accession>
<dbReference type="EMBL" id="CAVNYO010000040">
    <property type="protein sequence ID" value="CAK5263460.1"/>
    <property type="molecule type" value="Genomic_DNA"/>
</dbReference>
<feature type="region of interest" description="Disordered" evidence="1">
    <location>
        <begin position="1"/>
        <end position="20"/>
    </location>
</feature>
<dbReference type="Proteomes" id="UP001295794">
    <property type="component" value="Unassembled WGS sequence"/>
</dbReference>
<dbReference type="GO" id="GO:0003843">
    <property type="term" value="F:1,3-beta-D-glucan synthase activity"/>
    <property type="evidence" value="ECO:0007669"/>
    <property type="project" value="InterPro"/>
</dbReference>
<proteinExistence type="predicted"/>
<feature type="domain" description="Glycosyl transferase 48" evidence="3">
    <location>
        <begin position="69"/>
        <end position="324"/>
    </location>
</feature>
<dbReference type="AlphaFoldDB" id="A0AAD2GUK2"/>
<dbReference type="GO" id="GO:0005886">
    <property type="term" value="C:plasma membrane"/>
    <property type="evidence" value="ECO:0007669"/>
    <property type="project" value="TreeGrafter"/>
</dbReference>
<comment type="caution">
    <text evidence="4">The sequence shown here is derived from an EMBL/GenBank/DDBJ whole genome shotgun (WGS) entry which is preliminary data.</text>
</comment>